<organism evidence="13 14">
    <name type="scientific">Lacticaseibacillus zeae</name>
    <name type="common">Lactobacillus zeae</name>
    <dbReference type="NCBI Taxonomy" id="57037"/>
    <lineage>
        <taxon>Bacteria</taxon>
        <taxon>Bacillati</taxon>
        <taxon>Bacillota</taxon>
        <taxon>Bacilli</taxon>
        <taxon>Lactobacillales</taxon>
        <taxon>Lactobacillaceae</taxon>
        <taxon>Lacticaseibacillus</taxon>
    </lineage>
</organism>
<dbReference type="InterPro" id="IPR051328">
    <property type="entry name" value="T7SS_ABC-Transporter"/>
</dbReference>
<dbReference type="PANTHER" id="PTHR43077:SF10">
    <property type="entry name" value="TRANSPORT PERMEASE PROTEIN"/>
    <property type="match status" value="1"/>
</dbReference>
<keyword evidence="8 12" id="KW-0472">Membrane</keyword>
<evidence type="ECO:0000256" key="1">
    <source>
        <dbReference type="ARBA" id="ARBA00004651"/>
    </source>
</evidence>
<feature type="transmembrane region" description="Helical" evidence="12">
    <location>
        <begin position="1059"/>
        <end position="1078"/>
    </location>
</feature>
<evidence type="ECO:0000256" key="11">
    <source>
        <dbReference type="SAM" id="MobiDB-lite"/>
    </source>
</evidence>
<name>A0A5R8LXZ2_LACZE</name>
<keyword evidence="4" id="KW-1003">Cell membrane</keyword>
<keyword evidence="10" id="KW-0175">Coiled coil</keyword>
<feature type="coiled-coil region" evidence="10">
    <location>
        <begin position="327"/>
        <end position="354"/>
    </location>
</feature>
<evidence type="ECO:0000256" key="6">
    <source>
        <dbReference type="ARBA" id="ARBA00022989"/>
    </source>
</evidence>
<dbReference type="EMBL" id="VBWN01000004">
    <property type="protein sequence ID" value="TLF42196.1"/>
    <property type="molecule type" value="Genomic_DNA"/>
</dbReference>
<evidence type="ECO:0000313" key="14">
    <source>
        <dbReference type="Proteomes" id="UP000307781"/>
    </source>
</evidence>
<dbReference type="GO" id="GO:0005886">
    <property type="term" value="C:plasma membrane"/>
    <property type="evidence" value="ECO:0007669"/>
    <property type="project" value="UniProtKB-SubCell"/>
</dbReference>
<evidence type="ECO:0000256" key="3">
    <source>
        <dbReference type="ARBA" id="ARBA00020819"/>
    </source>
</evidence>
<evidence type="ECO:0000256" key="5">
    <source>
        <dbReference type="ARBA" id="ARBA00022692"/>
    </source>
</evidence>
<accession>A0A5R8LXZ2</accession>
<evidence type="ECO:0000256" key="8">
    <source>
        <dbReference type="ARBA" id="ARBA00023136"/>
    </source>
</evidence>
<feature type="transmembrane region" description="Helical" evidence="12">
    <location>
        <begin position="1139"/>
        <end position="1161"/>
    </location>
</feature>
<comment type="subunit">
    <text evidence="9">Homodimer. Interacts with EssB.</text>
</comment>
<evidence type="ECO:0000256" key="10">
    <source>
        <dbReference type="SAM" id="Coils"/>
    </source>
</evidence>
<feature type="compositionally biased region" description="Polar residues" evidence="11">
    <location>
        <begin position="599"/>
        <end position="608"/>
    </location>
</feature>
<dbReference type="PANTHER" id="PTHR43077">
    <property type="entry name" value="TRANSPORT PERMEASE YVFS-RELATED"/>
    <property type="match status" value="1"/>
</dbReference>
<feature type="compositionally biased region" description="Basic and acidic residues" evidence="11">
    <location>
        <begin position="534"/>
        <end position="544"/>
    </location>
</feature>
<evidence type="ECO:0000313" key="13">
    <source>
        <dbReference type="EMBL" id="TLF42196.1"/>
    </source>
</evidence>
<gene>
    <name evidence="13" type="primary">esaA</name>
    <name evidence="13" type="ORF">FEI14_07875</name>
</gene>
<evidence type="ECO:0000256" key="2">
    <source>
        <dbReference type="ARBA" id="ARBA00008338"/>
    </source>
</evidence>
<reference evidence="13 14" key="1">
    <citation type="submission" date="2019-05" db="EMBL/GenBank/DDBJ databases">
        <title>Genome-based reclassification of Lactobacillus casei as Lactobacillus casei subsp. casei. subsp.nov., description of Lactobacillus casei subsp. zeae subsp. nov., and emended description of Lactobacillus casei.</title>
        <authorList>
            <person name="Huang C.-H."/>
        </authorList>
    </citation>
    <scope>NUCLEOTIDE SEQUENCE [LARGE SCALE GENOMIC DNA]</scope>
    <source>
        <strain evidence="13 14">CRBIP24.58</strain>
    </source>
</reference>
<feature type="compositionally biased region" description="Low complexity" evidence="11">
    <location>
        <begin position="551"/>
        <end position="572"/>
    </location>
</feature>
<keyword evidence="5 12" id="KW-0812">Transmembrane</keyword>
<dbReference type="Proteomes" id="UP000307781">
    <property type="component" value="Unassembled WGS sequence"/>
</dbReference>
<feature type="region of interest" description="Disordered" evidence="11">
    <location>
        <begin position="532"/>
        <end position="630"/>
    </location>
</feature>
<keyword evidence="6 12" id="KW-1133">Transmembrane helix</keyword>
<dbReference type="NCBIfam" id="TIGR03929">
    <property type="entry name" value="T7_esaA_Nterm"/>
    <property type="match status" value="1"/>
</dbReference>
<comment type="caution">
    <text evidence="13">The sequence shown here is derived from an EMBL/GenBank/DDBJ whole genome shotgun (WGS) entry which is preliminary data.</text>
</comment>
<dbReference type="Gene3D" id="3.40.1710.10">
    <property type="entry name" value="abc type-2 transporter like domain"/>
    <property type="match status" value="1"/>
</dbReference>
<keyword evidence="7" id="KW-0843">Virulence</keyword>
<feature type="transmembrane region" description="Helical" evidence="12">
    <location>
        <begin position="1085"/>
        <end position="1104"/>
    </location>
</feature>
<evidence type="ECO:0000256" key="7">
    <source>
        <dbReference type="ARBA" id="ARBA00023026"/>
    </source>
</evidence>
<comment type="subcellular location">
    <subcellularLocation>
        <location evidence="1">Cell membrane</location>
        <topology evidence="1">Multi-pass membrane protein</topology>
    </subcellularLocation>
</comment>
<evidence type="ECO:0000256" key="12">
    <source>
        <dbReference type="SAM" id="Phobius"/>
    </source>
</evidence>
<evidence type="ECO:0000256" key="9">
    <source>
        <dbReference type="ARBA" id="ARBA00046722"/>
    </source>
</evidence>
<comment type="similarity">
    <text evidence="2">Belongs to the EsaA family.</text>
</comment>
<feature type="compositionally biased region" description="Low complexity" evidence="11">
    <location>
        <begin position="579"/>
        <end position="598"/>
    </location>
</feature>
<dbReference type="AlphaFoldDB" id="A0A5R8LXZ2"/>
<feature type="transmembrane region" description="Helical" evidence="12">
    <location>
        <begin position="7"/>
        <end position="29"/>
    </location>
</feature>
<dbReference type="InterPro" id="IPR023838">
    <property type="entry name" value="T7SS_EsaA"/>
</dbReference>
<feature type="transmembrane region" description="Helical" evidence="12">
    <location>
        <begin position="1025"/>
        <end position="1047"/>
    </location>
</feature>
<feature type="transmembrane region" description="Helical" evidence="12">
    <location>
        <begin position="982"/>
        <end position="1004"/>
    </location>
</feature>
<dbReference type="RefSeq" id="WP_075761006.1">
    <property type="nucleotide sequence ID" value="NZ_CP074379.1"/>
</dbReference>
<protein>
    <recommendedName>
        <fullName evidence="3">Type VII secretion system accessory factor EsaA</fullName>
    </recommendedName>
</protein>
<evidence type="ECO:0000256" key="4">
    <source>
        <dbReference type="ARBA" id="ARBA00022475"/>
    </source>
</evidence>
<proteinExistence type="inferred from homology"/>
<sequence>MRNKFWRWAWVPATVLSMLAIISLVYIGLKDPNVGKVDSSQRLRYVLVNQDEGASFNQTKYRLGDDFVDLINQDKTSRWQTASADIAEAGFENGNYDAIITIRPDFSRKLLSLQAASPEKADISYQVRPDQNRISATQLSSQVNELMFTFNKKVVSMYFSSVLNNLLNAQQNATNIVNGDSVNLTTLNQQVKSPLNPTAEGFTRALSDNNAMLQQSDSWEQQQANFTKLTTDLLHSNAKELQENALTLSDYIAFQEKITKINEANIKADIKAQAKNDETGYQKQFDALNKTMNTQMNNLGGKKGTSALLGQLHQVGDRFAKNQTRIQDSIKDQINQAQATKKSLADQRRAIIEQYTGDPNFNVAKASDDDLNLALAATLSKKMKMAYQNFPMTYFDSIKHDLQTIPAPALKRLLTQFKNQHLLDDDTYKNYMNQLTVVQREADDQKIDLKDENLIGDQSKASGKTDYESSLQVTLTDGAPGKITFSPVKSGTPVKLNNIQELLNQVNQVIRAKKLNLTAKLDGQQTIVLTQTKTTDKTDPDKKPSNPVTPESTTKAQTTSEAAATTAESVSSSDDKSAESSSSSSSPSSSSSSSSSSSETEQTGTAATTKPDGRPSANPAKPANRATVTLHPKMTWQEKLDSTTPYKTADCLFAYTTEATDKQKTPSAQTYDFTLTKYIADLPADKLPDFMKMVLGQTSQLTQTATAIAAVYSPTKGADTEKVNWLADAANKAKDKHLDILADNSSLYKKFSREALIALTQKALLKSLRTEMNQLLAKNQDLSDQLTQTIGSDDQTNSLTWMLAHLPAANQINIQYNQLFDWFNQAQKAVNAAHASWRVEPTKKIEQKQAGNDNDGQSVYFDTIKGADLNQKFHSFADNSTKTATSITEDAAKINSLHDQINSISSQLKSLQSNTNKAASNTEQLAKTADKQLSSNTNYVKRFNQVFSNAHNGQTGNPKVFDFLASPLRVADKSSKDHGNSLVAYMLTIMTALLMLLAAWLFSWSSKRRQLKNNALALRGNFVTANIKPTAILIVVSALAAGGFAFISRMNLPMTNVTAWWLFTGLIIMAGIIGFSYLFRQASPLGLIIWAILFGLYLILTPTIGVSVQQGSLIGQIFRFSPFQMVENGYSTLLGGATLSLNATLLLAVASGIAAILNLFVYHRKGDVSVDEDSEKADQATDDQ</sequence>